<keyword evidence="1" id="KW-0812">Transmembrane</keyword>
<keyword evidence="1" id="KW-0472">Membrane</keyword>
<dbReference type="EMBL" id="QFVR01000003">
    <property type="protein sequence ID" value="PWI26385.1"/>
    <property type="molecule type" value="Genomic_DNA"/>
</dbReference>
<name>A0A2U3APK3_9BACL</name>
<feature type="transmembrane region" description="Helical" evidence="1">
    <location>
        <begin position="12"/>
        <end position="32"/>
    </location>
</feature>
<evidence type="ECO:0000256" key="1">
    <source>
        <dbReference type="SAM" id="Phobius"/>
    </source>
</evidence>
<keyword evidence="1" id="KW-1133">Transmembrane helix</keyword>
<sequence length="195" mass="21255">MLIKMKNKWKVAFISLATAVLVILILVTTLLFSGGKNMAKPEPKVHNGSVVTITTKPIDFEKMANKMIGNATNGSALQAYIKVDDDVKIKSNVEALGVNVPITLDFEPEVDDQGNIILHQTNVTVGLLDLPAQAALKLLRDSNKLPDWITVQPSDKTAYMDLSAVELPIGSENAHLQAKEFDLTNNKIVLDIIVP</sequence>
<dbReference type="AlphaFoldDB" id="A0A2U3APK3"/>
<dbReference type="Pfam" id="PF09911">
    <property type="entry name" value="DUF2140"/>
    <property type="match status" value="1"/>
</dbReference>
<comment type="caution">
    <text evidence="2">The sequence shown here is derived from an EMBL/GenBank/DDBJ whole genome shotgun (WGS) entry which is preliminary data.</text>
</comment>
<accession>A0A2U3APK3</accession>
<protein>
    <submittedName>
        <fullName evidence="2">DUF2140 domain-containing protein</fullName>
    </submittedName>
</protein>
<reference evidence="2 3" key="1">
    <citation type="submission" date="2018-05" db="EMBL/GenBank/DDBJ databases">
        <title>Kurthia sibirica genome sequence.</title>
        <authorList>
            <person name="Maclea K.S."/>
            <person name="Goen A.E."/>
        </authorList>
    </citation>
    <scope>NUCLEOTIDE SEQUENCE [LARGE SCALE GENOMIC DNA]</scope>
    <source>
        <strain evidence="2 3">ATCC 49154</strain>
    </source>
</reference>
<dbReference type="InterPro" id="IPR018672">
    <property type="entry name" value="DUF2140"/>
</dbReference>
<proteinExistence type="predicted"/>
<evidence type="ECO:0000313" key="3">
    <source>
        <dbReference type="Proteomes" id="UP000245938"/>
    </source>
</evidence>
<evidence type="ECO:0000313" key="2">
    <source>
        <dbReference type="EMBL" id="PWI26385.1"/>
    </source>
</evidence>
<organism evidence="2 3">
    <name type="scientific">Kurthia sibirica</name>
    <dbReference type="NCBI Taxonomy" id="202750"/>
    <lineage>
        <taxon>Bacteria</taxon>
        <taxon>Bacillati</taxon>
        <taxon>Bacillota</taxon>
        <taxon>Bacilli</taxon>
        <taxon>Bacillales</taxon>
        <taxon>Caryophanaceae</taxon>
        <taxon>Kurthia</taxon>
    </lineage>
</organism>
<gene>
    <name evidence="2" type="ORF">DEX24_03355</name>
</gene>
<dbReference type="Proteomes" id="UP000245938">
    <property type="component" value="Unassembled WGS sequence"/>
</dbReference>
<keyword evidence="3" id="KW-1185">Reference proteome</keyword>